<dbReference type="CDD" id="cd08249">
    <property type="entry name" value="enoyl_reductase_like"/>
    <property type="match status" value="1"/>
</dbReference>
<dbReference type="HOGENOM" id="CLU_026673_16_1_1"/>
<reference key="2">
    <citation type="submission" date="2011-08" db="EMBL/GenBank/DDBJ databases">
        <title>Genome sequence of Naumovozyma castellii.</title>
        <authorList>
            <person name="Gordon J.L."/>
            <person name="Armisen D."/>
            <person name="Proux-Wera E."/>
            <person name="OhEigeartaigh S.S."/>
            <person name="Byrne K.P."/>
            <person name="Wolfe K.H."/>
        </authorList>
    </citation>
    <scope>NUCLEOTIDE SEQUENCE</scope>
    <source>
        <strain>Type strain:CBS 4309</strain>
    </source>
</reference>
<dbReference type="OrthoDB" id="9992527at2759"/>
<dbReference type="SMART" id="SM00829">
    <property type="entry name" value="PKS_ER"/>
    <property type="match status" value="1"/>
</dbReference>
<dbReference type="InParanoid" id="G0VFM5"/>
<name>G0VFM5_NAUCA</name>
<evidence type="ECO:0000313" key="2">
    <source>
        <dbReference type="EMBL" id="CCC70292.1"/>
    </source>
</evidence>
<evidence type="ECO:0000313" key="3">
    <source>
        <dbReference type="Proteomes" id="UP000001640"/>
    </source>
</evidence>
<dbReference type="InterPro" id="IPR020843">
    <property type="entry name" value="ER"/>
</dbReference>
<dbReference type="Gene3D" id="3.90.180.10">
    <property type="entry name" value="Medium-chain alcohol dehydrogenases, catalytic domain"/>
    <property type="match status" value="1"/>
</dbReference>
<dbReference type="PANTHER" id="PTHR45348:SF2">
    <property type="entry name" value="ZINC-TYPE ALCOHOL DEHYDROGENASE-LIKE PROTEIN C2E1P3.01"/>
    <property type="match status" value="1"/>
</dbReference>
<evidence type="ECO:0000259" key="1">
    <source>
        <dbReference type="SMART" id="SM00829"/>
    </source>
</evidence>
<dbReference type="GO" id="GO:0016651">
    <property type="term" value="F:oxidoreductase activity, acting on NAD(P)H"/>
    <property type="evidence" value="ECO:0007669"/>
    <property type="project" value="InterPro"/>
</dbReference>
<dbReference type="SUPFAM" id="SSF50129">
    <property type="entry name" value="GroES-like"/>
    <property type="match status" value="1"/>
</dbReference>
<accession>G0VFM5</accession>
<dbReference type="SUPFAM" id="SSF51735">
    <property type="entry name" value="NAD(P)-binding Rossmann-fold domains"/>
    <property type="match status" value="1"/>
</dbReference>
<dbReference type="Pfam" id="PF00107">
    <property type="entry name" value="ADH_zinc_N"/>
    <property type="match status" value="1"/>
</dbReference>
<dbReference type="InterPro" id="IPR036291">
    <property type="entry name" value="NAD(P)-bd_dom_sf"/>
</dbReference>
<dbReference type="FunCoup" id="G0VFM5">
    <property type="interactions" value="258"/>
</dbReference>
<reference evidence="2 3" key="1">
    <citation type="journal article" date="2011" name="Proc. Natl. Acad. Sci. U.S.A.">
        <title>Evolutionary erosion of yeast sex chromosomes by mating-type switching accidents.</title>
        <authorList>
            <person name="Gordon J.L."/>
            <person name="Armisen D."/>
            <person name="Proux-Wera E."/>
            <person name="Oheigeartaigh S.S."/>
            <person name="Byrne K.P."/>
            <person name="Wolfe K.H."/>
        </authorList>
    </citation>
    <scope>NUCLEOTIDE SEQUENCE [LARGE SCALE GENOMIC DNA]</scope>
    <source>
        <strain evidence="3">ATCC 76901 / BCRC 22586 / CBS 4309 / NBRC 1992 / NRRL Y-12630</strain>
    </source>
</reference>
<dbReference type="InterPro" id="IPR047122">
    <property type="entry name" value="Trans-enoyl_RdTase-like"/>
</dbReference>
<dbReference type="Gene3D" id="3.40.50.720">
    <property type="entry name" value="NAD(P)-binding Rossmann-like Domain"/>
    <property type="match status" value="1"/>
</dbReference>
<dbReference type="eggNOG" id="KOG1198">
    <property type="taxonomic scope" value="Eukaryota"/>
</dbReference>
<dbReference type="STRING" id="1064592.G0VFM5"/>
<protein>
    <recommendedName>
        <fullName evidence="1">Enoyl reductase (ER) domain-containing protein</fullName>
    </recommendedName>
</protein>
<keyword evidence="3" id="KW-1185">Reference proteome</keyword>
<dbReference type="InterPro" id="IPR013154">
    <property type="entry name" value="ADH-like_N"/>
</dbReference>
<feature type="domain" description="Enoyl reductase (ER)" evidence="1">
    <location>
        <begin position="14"/>
        <end position="333"/>
    </location>
</feature>
<sequence length="374" mass="40954">MSLPTTMQAVVIEGDKSILKTGVPLPPLESGSVLVKTKAVAGNPTDWKHIVYGIGPQGSILGCDIAGQIVKLGPDVDPNEFHIGDNVFGFVHGASIKRPQNGAFAEYAVMDPKAAYKAGRELQHAEGERLKEGKVTTFEAAASIPVSLTTAMVALTFNFGLKLEWEPKVAQNNYPILLWGGATGVAQMFIQMAKKLHGYSKIIVVASKRHEAKLKEYGADDVFDYHDVDVIEQIKSKYKDIQRLVDCVSTSTTIQQTYRCAAENLPATLLHLTSLSASDIDAKYRRDNIKITNTMLYMAEGEDIPFGKITLPACPEYREATIKAIKFVNPKILNGEIHHIPIKIYKNGLKDLPQLTEDIKHGVNSGEKLVATIN</sequence>
<dbReference type="EMBL" id="HE576756">
    <property type="protein sequence ID" value="CCC70292.1"/>
    <property type="molecule type" value="Genomic_DNA"/>
</dbReference>
<dbReference type="Pfam" id="PF08240">
    <property type="entry name" value="ADH_N"/>
    <property type="match status" value="1"/>
</dbReference>
<organism evidence="2 3">
    <name type="scientific">Naumovozyma castellii</name>
    <name type="common">Yeast</name>
    <name type="synonym">Saccharomyces castellii</name>
    <dbReference type="NCBI Taxonomy" id="27288"/>
    <lineage>
        <taxon>Eukaryota</taxon>
        <taxon>Fungi</taxon>
        <taxon>Dikarya</taxon>
        <taxon>Ascomycota</taxon>
        <taxon>Saccharomycotina</taxon>
        <taxon>Saccharomycetes</taxon>
        <taxon>Saccharomycetales</taxon>
        <taxon>Saccharomycetaceae</taxon>
        <taxon>Naumovozyma</taxon>
    </lineage>
</organism>
<dbReference type="OMA" id="NDIPRQD"/>
<dbReference type="InterPro" id="IPR011032">
    <property type="entry name" value="GroES-like_sf"/>
</dbReference>
<dbReference type="RefSeq" id="XP_003676651.1">
    <property type="nucleotide sequence ID" value="XM_003676603.1"/>
</dbReference>
<dbReference type="PANTHER" id="PTHR45348">
    <property type="entry name" value="HYPOTHETICAL OXIDOREDUCTASE (EUROFUNG)"/>
    <property type="match status" value="1"/>
</dbReference>
<dbReference type="Proteomes" id="UP000001640">
    <property type="component" value="Chromosome 5"/>
</dbReference>
<dbReference type="AlphaFoldDB" id="G0VFM5"/>
<dbReference type="InterPro" id="IPR013149">
    <property type="entry name" value="ADH-like_C"/>
</dbReference>
<gene>
    <name evidence="2" type="primary">NCAS0E02220</name>
    <name evidence="2" type="ordered locus">NCAS_0E02220</name>
</gene>
<proteinExistence type="predicted"/>
<dbReference type="KEGG" id="ncs:NCAS_0E02220"/>
<dbReference type="GeneID" id="96903923"/>